<keyword evidence="2" id="KW-1185">Reference proteome</keyword>
<protein>
    <submittedName>
        <fullName evidence="1">Uncharacterized protein</fullName>
    </submittedName>
</protein>
<comment type="caution">
    <text evidence="1">The sequence shown here is derived from an EMBL/GenBank/DDBJ whole genome shotgun (WGS) entry which is preliminary data.</text>
</comment>
<gene>
    <name evidence="1" type="ORF">DDZ15_02215</name>
</gene>
<proteinExistence type="predicted"/>
<organism evidence="1 2">
    <name type="scientific">Rhodohalobacter mucosus</name>
    <dbReference type="NCBI Taxonomy" id="2079485"/>
    <lineage>
        <taxon>Bacteria</taxon>
        <taxon>Pseudomonadati</taxon>
        <taxon>Balneolota</taxon>
        <taxon>Balneolia</taxon>
        <taxon>Balneolales</taxon>
        <taxon>Balneolaceae</taxon>
        <taxon>Rhodohalobacter</taxon>
    </lineage>
</organism>
<dbReference type="EMBL" id="QGGB01000002">
    <property type="protein sequence ID" value="PWN07847.1"/>
    <property type="molecule type" value="Genomic_DNA"/>
</dbReference>
<evidence type="ECO:0000313" key="1">
    <source>
        <dbReference type="EMBL" id="PWN07847.1"/>
    </source>
</evidence>
<dbReference type="AlphaFoldDB" id="A0A316TTC7"/>
<reference evidence="1 2" key="1">
    <citation type="submission" date="2018-05" db="EMBL/GenBank/DDBJ databases">
        <title>Rhodohalobacter halophilus gen. nov., sp. nov., a moderately halophilic member of the family Balneolaceae.</title>
        <authorList>
            <person name="Liu Z.-W."/>
        </authorList>
    </citation>
    <scope>NUCLEOTIDE SEQUENCE [LARGE SCALE GENOMIC DNA]</scope>
    <source>
        <strain evidence="1 2">8A47</strain>
    </source>
</reference>
<name>A0A316TTC7_9BACT</name>
<accession>A0A316TTC7</accession>
<sequence length="84" mass="9916">MCNHALFNTSGVAGFMRSFNPGFHPGLMRLDASRRPDNIERWCEDWQWEKLGEKYLPAFVIYFELDFLGMRVNTFYAYPVFPEA</sequence>
<evidence type="ECO:0000313" key="2">
    <source>
        <dbReference type="Proteomes" id="UP000245533"/>
    </source>
</evidence>
<dbReference type="Proteomes" id="UP000245533">
    <property type="component" value="Unassembled WGS sequence"/>
</dbReference>